<dbReference type="SUPFAM" id="SSF51366">
    <property type="entry name" value="Ribulose-phoshate binding barrel"/>
    <property type="match status" value="1"/>
</dbReference>
<evidence type="ECO:0000313" key="1">
    <source>
        <dbReference type="EMBL" id="QFG37219.1"/>
    </source>
</evidence>
<dbReference type="EMBL" id="CP044426">
    <property type="protein sequence ID" value="QFG37219.1"/>
    <property type="molecule type" value="Genomic_DNA"/>
</dbReference>
<name>A0AAE6NVP7_PARPN</name>
<dbReference type="RefSeq" id="WP_147428110.1">
    <property type="nucleotide sequence ID" value="NZ_CP044426.1"/>
</dbReference>
<reference evidence="2 3" key="1">
    <citation type="submission" date="2018-10" db="EMBL/GenBank/DDBJ databases">
        <title>Genomic Encyclopedia of Archaeal and Bacterial Type Strains, Phase II (KMG-II): from individual species to whole genera.</title>
        <authorList>
            <person name="Goeker M."/>
        </authorList>
    </citation>
    <scope>NUCLEOTIDE SEQUENCE [LARGE SCALE GENOMIC DNA]</scope>
    <source>
        <strain evidence="3">ATCC 35512 / DSM 2944 / CIP 106514 / LMD 82.5 / NBRC 102493 / NCCB 82005 / GB17</strain>
        <strain evidence="2">DSM 2944</strain>
    </source>
</reference>
<dbReference type="KEGG" id="ppan:ESD82_13655"/>
<evidence type="ECO:0000313" key="2">
    <source>
        <dbReference type="EMBL" id="RKS52357.1"/>
    </source>
</evidence>
<dbReference type="InterPro" id="IPR011060">
    <property type="entry name" value="RibuloseP-bd_barrel"/>
</dbReference>
<accession>A0AAE6NVP7</accession>
<sequence length="162" mass="17158">MSTRPSEEECLESAQLAIDAGFEYLTGTLFYPSVVELLKGTGIKYYPFVGDVGGSPVTLKGALEEILADAKRLEKAGVSGLDLVAYRYADGDPVELAKKLVAAASADVIIAGSISSVERLRVVDNINPFAFTMGGALFDGKFAPDGDFRENLEAVVDVMASI</sequence>
<dbReference type="Proteomes" id="UP000273626">
    <property type="component" value="Unassembled WGS sequence"/>
</dbReference>
<evidence type="ECO:0000313" key="3">
    <source>
        <dbReference type="Proteomes" id="UP000273626"/>
    </source>
</evidence>
<keyword evidence="3" id="KW-1185">Reference proteome</keyword>
<reference evidence="1 4" key="2">
    <citation type="submission" date="2019-01" db="EMBL/GenBank/DDBJ databases">
        <title>Complete Genome Sequence and Annotation of the Paracoccus pantotrophus type strain DSM 2944.</title>
        <authorList>
            <person name="Bockwoldt J.A."/>
            <person name="Zimmermann M."/>
            <person name="Tiso T."/>
            <person name="Blank L.M."/>
        </authorList>
    </citation>
    <scope>NUCLEOTIDE SEQUENCE [LARGE SCALE GENOMIC DNA]</scope>
    <source>
        <strain evidence="1 4">DSM 2944</strain>
    </source>
</reference>
<dbReference type="Proteomes" id="UP000326453">
    <property type="component" value="Chromosome 1"/>
</dbReference>
<dbReference type="GeneID" id="51371626"/>
<proteinExistence type="predicted"/>
<organism evidence="1 4">
    <name type="scientific">Paracoccus pantotrophus</name>
    <name type="common">Thiosphaera pantotropha</name>
    <dbReference type="NCBI Taxonomy" id="82367"/>
    <lineage>
        <taxon>Bacteria</taxon>
        <taxon>Pseudomonadati</taxon>
        <taxon>Pseudomonadota</taxon>
        <taxon>Alphaproteobacteria</taxon>
        <taxon>Rhodobacterales</taxon>
        <taxon>Paracoccaceae</taxon>
        <taxon>Paracoccus</taxon>
    </lineage>
</organism>
<gene>
    <name evidence="2" type="ORF">BDE18_1681</name>
    <name evidence="1" type="ORF">ESD82_13655</name>
</gene>
<dbReference type="EMBL" id="RBLI01000001">
    <property type="protein sequence ID" value="RKS52357.1"/>
    <property type="molecule type" value="Genomic_DNA"/>
</dbReference>
<evidence type="ECO:0008006" key="5">
    <source>
        <dbReference type="Google" id="ProtNLM"/>
    </source>
</evidence>
<dbReference type="AlphaFoldDB" id="A0AAE6NVP7"/>
<evidence type="ECO:0000313" key="4">
    <source>
        <dbReference type="Proteomes" id="UP000326453"/>
    </source>
</evidence>
<protein>
    <recommendedName>
        <fullName evidence="5">4-hydroxythreonine-4-phosphate dehydrogenase</fullName>
    </recommendedName>
</protein>